<dbReference type="Gene3D" id="3.20.20.70">
    <property type="entry name" value="Aldolase class I"/>
    <property type="match status" value="1"/>
</dbReference>
<dbReference type="EMBL" id="BBJS01000014">
    <property type="protein sequence ID" value="GAN13211.1"/>
    <property type="molecule type" value="Genomic_DNA"/>
</dbReference>
<evidence type="ECO:0000256" key="1">
    <source>
        <dbReference type="SAM" id="SignalP"/>
    </source>
</evidence>
<evidence type="ECO:0000259" key="2">
    <source>
        <dbReference type="Pfam" id="PF10566"/>
    </source>
</evidence>
<evidence type="ECO:0000313" key="6">
    <source>
        <dbReference type="Proteomes" id="UP000032025"/>
    </source>
</evidence>
<dbReference type="SUPFAM" id="SSF51445">
    <property type="entry name" value="(Trans)glycosidases"/>
    <property type="match status" value="1"/>
</dbReference>
<protein>
    <submittedName>
        <fullName evidence="5">DNA, contig: SP614</fullName>
    </submittedName>
</protein>
<dbReference type="GO" id="GO:0030246">
    <property type="term" value="F:carbohydrate binding"/>
    <property type="evidence" value="ECO:0007669"/>
    <property type="project" value="InterPro"/>
</dbReference>
<feature type="domain" description="Glycosyl-hydrolase 97 N-terminal" evidence="3">
    <location>
        <begin position="28"/>
        <end position="273"/>
    </location>
</feature>
<organism evidence="5 6">
    <name type="scientific">Sphingomonas paucimobilis NBRC 13935</name>
    <dbReference type="NCBI Taxonomy" id="1219050"/>
    <lineage>
        <taxon>Bacteria</taxon>
        <taxon>Pseudomonadati</taxon>
        <taxon>Pseudomonadota</taxon>
        <taxon>Alphaproteobacteria</taxon>
        <taxon>Sphingomonadales</taxon>
        <taxon>Sphingomonadaceae</taxon>
        <taxon>Sphingomonas</taxon>
    </lineage>
</organism>
<accession>A0A0C9MR36</accession>
<feature type="domain" description="Glycosyl-hydrolase 97 catalytic" evidence="2">
    <location>
        <begin position="291"/>
        <end position="470"/>
    </location>
</feature>
<comment type="caution">
    <text evidence="5">The sequence shown here is derived from an EMBL/GenBank/DDBJ whole genome shotgun (WGS) entry which is preliminary data.</text>
</comment>
<dbReference type="InterPro" id="IPR052720">
    <property type="entry name" value="Glycosyl_hydrolase_97"/>
</dbReference>
<dbReference type="InterPro" id="IPR029483">
    <property type="entry name" value="GH97_C"/>
</dbReference>
<evidence type="ECO:0000313" key="5">
    <source>
        <dbReference type="EMBL" id="GAN13211.1"/>
    </source>
</evidence>
<dbReference type="Pfam" id="PF10566">
    <property type="entry name" value="Glyco_hydro_97"/>
    <property type="match status" value="1"/>
</dbReference>
<feature type="chain" id="PRO_5002209577" evidence="1">
    <location>
        <begin position="23"/>
        <end position="669"/>
    </location>
</feature>
<dbReference type="InterPro" id="IPR013785">
    <property type="entry name" value="Aldolase_TIM"/>
</dbReference>
<dbReference type="InterPro" id="IPR014718">
    <property type="entry name" value="GH-type_carb-bd"/>
</dbReference>
<dbReference type="Pfam" id="PF14508">
    <property type="entry name" value="GH97_N"/>
    <property type="match status" value="1"/>
</dbReference>
<sequence>MTKVLGMIVGLAALVAATPALGQAWRTVTSPDGRITVDLAVDQGEAVYRARYDGKPILDRSRLGFRFKDAAAIDQGLTLIDSRPTALDRPWTQPWGERRQMREHYRGLVATLAAPDGRRLGVEFRVFDDGFGFRYTLPGLAAQSLVVTDERTEFHFAQNYRAWSIPAYREKYSEYEYSRSALSAIQTAQTPLTLEGDGVAMAVHEAALVDFPSMNLRMPEENSRTLKADLSPWPNGDRARTHGGAVTPWRVVMVAPDAAHLADSTIVLNLNEPNRLGDVSWVKPEKYIGIFWAMHTGLLTWEPGPKLGATTAQAKSYIDWAAAHGIKGVLVEGWNIGWDVPEWWKNGHSRFLFDRAQPAFDMAEVSAHARAKGVDLIGHHETGGQVRDYLRQLEPALDYYDRYGVRAIKLGYVGTRLDETEWPDGQYAVESLQKVVEAAARHHIAIFPHEPVKDTGLRRTWPNLLSREGARGQEYNGGSPDGGNAPDHTTILPFTRLLSGPFDYTPGVVHFDYRATRPNNRVPSTLANQLALYVVLYSPVQMAVDLPEHYDEHADAFRFIRDVPTDWEESRTLQGAIGEYAVVARRDRKSSDWYLGAITNDSARTLTVPLDFLDKGTRYEATIYADGADADWRTAPEKLAIRRQEISAGEALSLRLARGGGQAIRFRKL</sequence>
<evidence type="ECO:0000259" key="4">
    <source>
        <dbReference type="Pfam" id="PF14509"/>
    </source>
</evidence>
<evidence type="ECO:0000259" key="3">
    <source>
        <dbReference type="Pfam" id="PF14508"/>
    </source>
</evidence>
<dbReference type="Gene3D" id="2.70.98.10">
    <property type="match status" value="1"/>
</dbReference>
<keyword evidence="6" id="KW-1185">Reference proteome</keyword>
<gene>
    <name evidence="5" type="ORF">SP6_14_03700</name>
</gene>
<dbReference type="PANTHER" id="PTHR35803:SF1">
    <property type="entry name" value="GLUCAN 1,4-ALPHA-GLUCOSIDASE SUSB"/>
    <property type="match status" value="1"/>
</dbReference>
<feature type="domain" description="Glycosyl-hydrolase 97 C-terminal oligomerisation" evidence="4">
    <location>
        <begin position="566"/>
        <end position="666"/>
    </location>
</feature>
<dbReference type="Pfam" id="PF14509">
    <property type="entry name" value="GH97_C"/>
    <property type="match status" value="1"/>
</dbReference>
<dbReference type="GeneID" id="78529030"/>
<keyword evidence="1" id="KW-0732">Signal</keyword>
<dbReference type="RefSeq" id="WP_007403265.1">
    <property type="nucleotide sequence ID" value="NZ_BBJS01000014.1"/>
</dbReference>
<dbReference type="InterPro" id="IPR029486">
    <property type="entry name" value="GH97_N"/>
</dbReference>
<dbReference type="Proteomes" id="UP000032025">
    <property type="component" value="Unassembled WGS sequence"/>
</dbReference>
<dbReference type="InterPro" id="IPR017853">
    <property type="entry name" value="GH"/>
</dbReference>
<dbReference type="PANTHER" id="PTHR35803">
    <property type="entry name" value="GLUCAN 1,4-ALPHA-GLUCOSIDASE SUSB-RELATED"/>
    <property type="match status" value="1"/>
</dbReference>
<reference evidence="5 6" key="1">
    <citation type="submission" date="2014-08" db="EMBL/GenBank/DDBJ databases">
        <title>Whole genome shotgun sequence of Sphingomonas paucimobilis NBRC 13935.</title>
        <authorList>
            <person name="Hosoyama A."/>
            <person name="Hashimoto M."/>
            <person name="Hosoyama Y."/>
            <person name="Noguchi M."/>
            <person name="Uohara A."/>
            <person name="Ohji S."/>
            <person name="Katano-Makiyama Y."/>
            <person name="Ichikawa N."/>
            <person name="Kimura A."/>
            <person name="Yamazoe A."/>
            <person name="Fujita N."/>
        </authorList>
    </citation>
    <scope>NUCLEOTIDE SEQUENCE [LARGE SCALE GENOMIC DNA]</scope>
    <source>
        <strain evidence="5 6">NBRC 13935</strain>
    </source>
</reference>
<name>A0A0C9MR36_SPHPI</name>
<feature type="signal peptide" evidence="1">
    <location>
        <begin position="1"/>
        <end position="22"/>
    </location>
</feature>
<dbReference type="AlphaFoldDB" id="A0A0C9MR36"/>
<proteinExistence type="predicted"/>
<dbReference type="InterPro" id="IPR019563">
    <property type="entry name" value="GH97_catalytic"/>
</dbReference>